<dbReference type="EMBL" id="KY565528">
    <property type="protein sequence ID" value="ARR75026.1"/>
    <property type="molecule type" value="Genomic_DNA"/>
</dbReference>
<proteinExistence type="predicted"/>
<accession>A0A1X9VNY7</accession>
<organism evidence="1">
    <name type="scientific">Mimivirus AB-566-O17</name>
    <dbReference type="NCBI Taxonomy" id="1988039"/>
    <lineage>
        <taxon>Viruses</taxon>
        <taxon>Varidnaviria</taxon>
        <taxon>Bamfordvirae</taxon>
        <taxon>Nucleocytoviricota</taxon>
        <taxon>Megaviricetes</taxon>
        <taxon>Imitervirales</taxon>
        <taxon>Mimiviridae</taxon>
        <taxon>Megamimivirinae</taxon>
        <taxon>Mimivirus</taxon>
    </lineage>
</organism>
<evidence type="ECO:0000313" key="1">
    <source>
        <dbReference type="EMBL" id="ARR75026.1"/>
    </source>
</evidence>
<name>A0A1X9VNY7_9VIRU</name>
<gene>
    <name evidence="1" type="ORF">SAGO17_00108</name>
</gene>
<protein>
    <submittedName>
        <fullName evidence="1">Uncharacterized protein</fullName>
    </submittedName>
</protein>
<sequence length="53" mass="6263">MMSSRSVEYLNESSTSHITRFLNFILPVFFLRLFHSERTSKFGIKSFMGLWVS</sequence>
<reference evidence="1" key="1">
    <citation type="journal article" date="2017" name="ISME J.">
        <title>Genomic exploration of individual giant ocean viruses.</title>
        <authorList>
            <person name="Wilson W.H."/>
            <person name="Gilg I.C."/>
            <person name="Moniruzzaman M."/>
            <person name="Field E.K."/>
            <person name="Koren S."/>
            <person name="LeCleir G.R."/>
            <person name="Martinez Martinez J."/>
            <person name="Poulton N.J."/>
            <person name="Swan B.K."/>
            <person name="Stepanauskas R."/>
            <person name="Wilhelm S.W."/>
        </authorList>
    </citation>
    <scope>NUCLEOTIDE SEQUENCE</scope>
</reference>